<dbReference type="AlphaFoldDB" id="A0A2U8W1P9"/>
<evidence type="ECO:0000256" key="3">
    <source>
        <dbReference type="ARBA" id="ARBA00022692"/>
    </source>
</evidence>
<dbReference type="PANTHER" id="PTHR30177">
    <property type="entry name" value="GLYCINE BETAINE/L-PROLINE TRANSPORT SYSTEM PERMEASE PROTEIN PROW"/>
    <property type="match status" value="1"/>
</dbReference>
<gene>
    <name evidence="8" type="ORF">DK389_01305</name>
</gene>
<dbReference type="Proteomes" id="UP000245926">
    <property type="component" value="Chromosome"/>
</dbReference>
<feature type="transmembrane region" description="Helical" evidence="6">
    <location>
        <begin position="156"/>
        <end position="175"/>
    </location>
</feature>
<keyword evidence="5 6" id="KW-0472">Membrane</keyword>
<proteinExistence type="inferred from homology"/>
<evidence type="ECO:0000256" key="1">
    <source>
        <dbReference type="ARBA" id="ARBA00004651"/>
    </source>
</evidence>
<feature type="transmembrane region" description="Helical" evidence="6">
    <location>
        <begin position="130"/>
        <end position="149"/>
    </location>
</feature>
<keyword evidence="3 6" id="KW-0812">Transmembrane</keyword>
<name>A0A2U8W1P9_9HYPH</name>
<sequence>MSVPLPEGEGRPEPRARVAGPRALSRAARIGAPIGAALFLAALYGLPLLSVAKNRLALGDPVYAARSLGPEAHSAAILVVAAALMIRALPSRRVALAAAGLLATALVVLVLGLGGAAADLVAGRPPAARASLAAGAWITLALLVGGIVLSSRRAALPGLGAGIAAVVALVLSVAWRQGVLDGLSLAVEFRARRGLVVAAIGEHLEIAAGALLLAGLGAVLLALWRRGQSLVEALVSGVQVVPAVALFGALVALLAGLLRAAPPLRDLGLGALGATPAILGVAAYLLLPLWRGLNRALQAPDPAMLDAAAGLGLTRTQTLLRVRLPIGVPILIGAVRVACVQSIGLATLGALIGAGGLGRIVFDGMAQFAPDLILLGAIPIVALALAVERVLGRAEAAARRRRA</sequence>
<comment type="subcellular location">
    <subcellularLocation>
        <location evidence="1 6">Cell membrane</location>
        <topology evidence="1 6">Multi-pass membrane protein</topology>
    </subcellularLocation>
</comment>
<dbReference type="RefSeq" id="WP_109886999.1">
    <property type="nucleotide sequence ID" value="NZ_CP029550.1"/>
</dbReference>
<evidence type="ECO:0000313" key="9">
    <source>
        <dbReference type="Proteomes" id="UP000245926"/>
    </source>
</evidence>
<dbReference type="PANTHER" id="PTHR30177:SF4">
    <property type="entry name" value="OSMOPROTECTANT IMPORT PERMEASE PROTEIN OSMW"/>
    <property type="match status" value="1"/>
</dbReference>
<feature type="transmembrane region" description="Helical" evidence="6">
    <location>
        <begin position="30"/>
        <end position="52"/>
    </location>
</feature>
<keyword evidence="2 6" id="KW-0813">Transport</keyword>
<keyword evidence="4 6" id="KW-1133">Transmembrane helix</keyword>
<accession>A0A2U8W1P9</accession>
<dbReference type="Gene3D" id="1.10.3720.10">
    <property type="entry name" value="MetI-like"/>
    <property type="match status" value="1"/>
</dbReference>
<dbReference type="Pfam" id="PF00528">
    <property type="entry name" value="BPD_transp_1"/>
    <property type="match status" value="1"/>
</dbReference>
<evidence type="ECO:0000256" key="4">
    <source>
        <dbReference type="ARBA" id="ARBA00022989"/>
    </source>
</evidence>
<organism evidence="8 9">
    <name type="scientific">Methylobacterium durans</name>
    <dbReference type="NCBI Taxonomy" id="2202825"/>
    <lineage>
        <taxon>Bacteria</taxon>
        <taxon>Pseudomonadati</taxon>
        <taxon>Pseudomonadota</taxon>
        <taxon>Alphaproteobacteria</taxon>
        <taxon>Hyphomicrobiales</taxon>
        <taxon>Methylobacteriaceae</taxon>
        <taxon>Methylobacterium</taxon>
    </lineage>
</organism>
<feature type="domain" description="ABC transmembrane type-1" evidence="7">
    <location>
        <begin position="200"/>
        <end position="391"/>
    </location>
</feature>
<evidence type="ECO:0000259" key="7">
    <source>
        <dbReference type="PROSITE" id="PS50928"/>
    </source>
</evidence>
<dbReference type="SUPFAM" id="SSF161098">
    <property type="entry name" value="MetI-like"/>
    <property type="match status" value="1"/>
</dbReference>
<evidence type="ECO:0000256" key="2">
    <source>
        <dbReference type="ARBA" id="ARBA00022448"/>
    </source>
</evidence>
<protein>
    <recommendedName>
        <fullName evidence="7">ABC transmembrane type-1 domain-containing protein</fullName>
    </recommendedName>
</protein>
<dbReference type="InterPro" id="IPR051204">
    <property type="entry name" value="ABC_transp_perm/SBD"/>
</dbReference>
<feature type="transmembrane region" description="Helical" evidence="6">
    <location>
        <begin position="195"/>
        <end position="223"/>
    </location>
</feature>
<comment type="similarity">
    <text evidence="6">Belongs to the binding-protein-dependent transport system permease family.</text>
</comment>
<evidence type="ECO:0000313" key="8">
    <source>
        <dbReference type="EMBL" id="AWN39430.1"/>
    </source>
</evidence>
<dbReference type="KEGG" id="mets:DK389_01305"/>
<evidence type="ECO:0000256" key="6">
    <source>
        <dbReference type="RuleBase" id="RU363032"/>
    </source>
</evidence>
<dbReference type="InterPro" id="IPR035906">
    <property type="entry name" value="MetI-like_sf"/>
</dbReference>
<dbReference type="InterPro" id="IPR000515">
    <property type="entry name" value="MetI-like"/>
</dbReference>
<dbReference type="EMBL" id="CP029550">
    <property type="protein sequence ID" value="AWN39430.1"/>
    <property type="molecule type" value="Genomic_DNA"/>
</dbReference>
<feature type="transmembrane region" description="Helical" evidence="6">
    <location>
        <begin position="330"/>
        <end position="352"/>
    </location>
</feature>
<evidence type="ECO:0000256" key="5">
    <source>
        <dbReference type="ARBA" id="ARBA00023136"/>
    </source>
</evidence>
<dbReference type="GO" id="GO:0031460">
    <property type="term" value="P:glycine betaine transport"/>
    <property type="evidence" value="ECO:0007669"/>
    <property type="project" value="TreeGrafter"/>
</dbReference>
<dbReference type="PROSITE" id="PS50928">
    <property type="entry name" value="ABC_TM1"/>
    <property type="match status" value="1"/>
</dbReference>
<feature type="transmembrane region" description="Helical" evidence="6">
    <location>
        <begin position="267"/>
        <end position="287"/>
    </location>
</feature>
<feature type="transmembrane region" description="Helical" evidence="6">
    <location>
        <begin position="96"/>
        <end position="118"/>
    </location>
</feature>
<keyword evidence="9" id="KW-1185">Reference proteome</keyword>
<feature type="transmembrane region" description="Helical" evidence="6">
    <location>
        <begin position="372"/>
        <end position="392"/>
    </location>
</feature>
<feature type="transmembrane region" description="Helical" evidence="6">
    <location>
        <begin position="230"/>
        <end position="255"/>
    </location>
</feature>
<dbReference type="GO" id="GO:0005886">
    <property type="term" value="C:plasma membrane"/>
    <property type="evidence" value="ECO:0007669"/>
    <property type="project" value="UniProtKB-SubCell"/>
</dbReference>
<reference evidence="9" key="1">
    <citation type="submission" date="2018-05" db="EMBL/GenBank/DDBJ databases">
        <title>Complete Genome Sequence of Methylobacterium sp. 17SD2-17.</title>
        <authorList>
            <person name="Srinivasan S."/>
        </authorList>
    </citation>
    <scope>NUCLEOTIDE SEQUENCE [LARGE SCALE GENOMIC DNA]</scope>
    <source>
        <strain evidence="9">17SD2-17</strain>
    </source>
</reference>
<dbReference type="GO" id="GO:0055085">
    <property type="term" value="P:transmembrane transport"/>
    <property type="evidence" value="ECO:0007669"/>
    <property type="project" value="InterPro"/>
</dbReference>
<dbReference type="OrthoDB" id="9801163at2"/>